<dbReference type="InterPro" id="IPR022412">
    <property type="entry name" value="Quinolinate_PRibosylTrfase_N"/>
</dbReference>
<evidence type="ECO:0000256" key="10">
    <source>
        <dbReference type="ARBA" id="ARBA00047445"/>
    </source>
</evidence>
<dbReference type="SUPFAM" id="SSF51690">
    <property type="entry name" value="Nicotinate/Quinolinate PRTase C-terminal domain-like"/>
    <property type="match status" value="1"/>
</dbReference>
<dbReference type="GO" id="GO:0004514">
    <property type="term" value="F:nicotinate-nucleotide diphosphorylase (carboxylating) activity"/>
    <property type="evidence" value="ECO:0007669"/>
    <property type="project" value="UniProtKB-EC"/>
</dbReference>
<dbReference type="GO" id="GO:0005737">
    <property type="term" value="C:cytoplasm"/>
    <property type="evidence" value="ECO:0007669"/>
    <property type="project" value="TreeGrafter"/>
</dbReference>
<dbReference type="InterPro" id="IPR036068">
    <property type="entry name" value="Nicotinate_pribotase-like_C"/>
</dbReference>
<dbReference type="InterPro" id="IPR027277">
    <property type="entry name" value="NadC/ModD"/>
</dbReference>
<dbReference type="Gene3D" id="3.20.20.70">
    <property type="entry name" value="Aldolase class I"/>
    <property type="match status" value="1"/>
</dbReference>
<dbReference type="PANTHER" id="PTHR32179:SF3">
    <property type="entry name" value="NICOTINATE-NUCLEOTIDE PYROPHOSPHORYLASE [CARBOXYLATING]"/>
    <property type="match status" value="1"/>
</dbReference>
<keyword evidence="6" id="KW-0662">Pyridine nucleotide biosynthesis</keyword>
<accession>A0A6J6VZH6</accession>
<dbReference type="FunFam" id="3.90.1170.20:FF:000001">
    <property type="entry name" value="Nicotinate-nucleotide diphosphorylase (Carboxylating)"/>
    <property type="match status" value="1"/>
</dbReference>
<dbReference type="CDD" id="cd01572">
    <property type="entry name" value="QPRTase"/>
    <property type="match status" value="1"/>
</dbReference>
<name>A0A6J6VZH6_9ZZZZ</name>
<keyword evidence="8" id="KW-0808">Transferase</keyword>
<evidence type="ECO:0000256" key="5">
    <source>
        <dbReference type="ARBA" id="ARBA00011944"/>
    </source>
</evidence>
<dbReference type="PIRSF" id="PIRSF006250">
    <property type="entry name" value="NadC_ModD"/>
    <property type="match status" value="1"/>
</dbReference>
<comment type="pathway">
    <text evidence="2">Cofactor biosynthesis; NAD(+) biosynthesis; nicotinate D-ribonucleotide from quinolinate: step 1/1.</text>
</comment>
<dbReference type="FunFam" id="3.20.20.70:FF:000030">
    <property type="entry name" value="Nicotinate-nucleotide pyrophosphorylase, carboxylating"/>
    <property type="match status" value="1"/>
</dbReference>
<evidence type="ECO:0000256" key="11">
    <source>
        <dbReference type="ARBA" id="ARBA00069173"/>
    </source>
</evidence>
<dbReference type="EC" id="2.4.2.19" evidence="5"/>
<organism evidence="14">
    <name type="scientific">freshwater metagenome</name>
    <dbReference type="NCBI Taxonomy" id="449393"/>
    <lineage>
        <taxon>unclassified sequences</taxon>
        <taxon>metagenomes</taxon>
        <taxon>ecological metagenomes</taxon>
    </lineage>
</organism>
<feature type="domain" description="Quinolinate phosphoribosyl transferase C-terminal" evidence="12">
    <location>
        <begin position="116"/>
        <end position="278"/>
    </location>
</feature>
<dbReference type="InterPro" id="IPR002638">
    <property type="entry name" value="Quinolinate_PRibosylTrfase_C"/>
</dbReference>
<dbReference type="GO" id="GO:0009435">
    <property type="term" value="P:NAD+ biosynthetic process"/>
    <property type="evidence" value="ECO:0007669"/>
    <property type="project" value="UniProtKB-UniPathway"/>
</dbReference>
<gene>
    <name evidence="14" type="ORF">UFOPK2925_00534</name>
</gene>
<evidence type="ECO:0000256" key="3">
    <source>
        <dbReference type="ARBA" id="ARBA00009400"/>
    </source>
</evidence>
<proteinExistence type="inferred from homology"/>
<protein>
    <recommendedName>
        <fullName evidence="11">Probable nicotinate-nucleotide pyrophosphorylase [carboxylating]</fullName>
        <ecNumber evidence="5">2.4.2.19</ecNumber>
    </recommendedName>
    <alternativeName>
        <fullName evidence="9">Quinolinate phosphoribosyltransferase [decarboxylating]</fullName>
    </alternativeName>
</protein>
<comment type="function">
    <text evidence="1">Involved in the catabolism of quinolinic acid (QA).</text>
</comment>
<reference evidence="14" key="1">
    <citation type="submission" date="2020-05" db="EMBL/GenBank/DDBJ databases">
        <authorList>
            <person name="Chiriac C."/>
            <person name="Salcher M."/>
            <person name="Ghai R."/>
            <person name="Kavagutti S V."/>
        </authorList>
    </citation>
    <scope>NUCLEOTIDE SEQUENCE</scope>
</reference>
<dbReference type="Pfam" id="PF02749">
    <property type="entry name" value="QRPTase_N"/>
    <property type="match status" value="1"/>
</dbReference>
<dbReference type="GO" id="GO:0034213">
    <property type="term" value="P:quinolinate catabolic process"/>
    <property type="evidence" value="ECO:0007669"/>
    <property type="project" value="TreeGrafter"/>
</dbReference>
<dbReference type="InterPro" id="IPR037128">
    <property type="entry name" value="Quinolinate_PRibosylTase_N_sf"/>
</dbReference>
<evidence type="ECO:0000313" key="14">
    <source>
        <dbReference type="EMBL" id="CAB4775927.1"/>
    </source>
</evidence>
<comment type="similarity">
    <text evidence="3">Belongs to the NadC/ModD family.</text>
</comment>
<evidence type="ECO:0000256" key="1">
    <source>
        <dbReference type="ARBA" id="ARBA00003237"/>
    </source>
</evidence>
<dbReference type="InterPro" id="IPR013785">
    <property type="entry name" value="Aldolase_TIM"/>
</dbReference>
<dbReference type="SUPFAM" id="SSF54675">
    <property type="entry name" value="Nicotinate/Quinolinate PRTase N-terminal domain-like"/>
    <property type="match status" value="1"/>
</dbReference>
<comment type="catalytic activity">
    <reaction evidence="10">
        <text>nicotinate beta-D-ribonucleotide + CO2 + diphosphate = quinolinate + 5-phospho-alpha-D-ribose 1-diphosphate + 2 H(+)</text>
        <dbReference type="Rhea" id="RHEA:12733"/>
        <dbReference type="ChEBI" id="CHEBI:15378"/>
        <dbReference type="ChEBI" id="CHEBI:16526"/>
        <dbReference type="ChEBI" id="CHEBI:29959"/>
        <dbReference type="ChEBI" id="CHEBI:33019"/>
        <dbReference type="ChEBI" id="CHEBI:57502"/>
        <dbReference type="ChEBI" id="CHEBI:58017"/>
        <dbReference type="EC" id="2.4.2.19"/>
    </reaction>
</comment>
<dbReference type="InterPro" id="IPR004393">
    <property type="entry name" value="NadC"/>
</dbReference>
<evidence type="ECO:0000256" key="2">
    <source>
        <dbReference type="ARBA" id="ARBA00004893"/>
    </source>
</evidence>
<keyword evidence="7" id="KW-0328">Glycosyltransferase</keyword>
<comment type="subunit">
    <text evidence="4">Hexamer formed by 3 homodimers.</text>
</comment>
<dbReference type="Pfam" id="PF01729">
    <property type="entry name" value="QRPTase_C"/>
    <property type="match status" value="1"/>
</dbReference>
<sequence length="280" mass="29652">MTTNFDPPAGILREVVALALREDFGLLGDLTSIAVIPEDAYGTGRFVSRADAVLAGTAAASEVFRQVDSDLVVAWTSPDGADVLPGVAFGLVSGSLRSILSAERTALNLLQHCSGVATLTRRYVRSAHGKAQIRDTRKTLPGLRALEKAAVRAGGGFNHRECLSDAVLIKDNHLVHYDLTSAVRRAKAHWPGRIVEVECDTLDQMREAIEVGADLILLDNMTPEMVREAREIAGPDVQLEVSGGVSIDTVGDYASAGATFISVGAITHSAPAVDIGLDLD</sequence>
<evidence type="ECO:0000259" key="12">
    <source>
        <dbReference type="Pfam" id="PF01729"/>
    </source>
</evidence>
<evidence type="ECO:0000256" key="7">
    <source>
        <dbReference type="ARBA" id="ARBA00022676"/>
    </source>
</evidence>
<evidence type="ECO:0000259" key="13">
    <source>
        <dbReference type="Pfam" id="PF02749"/>
    </source>
</evidence>
<dbReference type="EMBL" id="CAEZZU010000058">
    <property type="protein sequence ID" value="CAB4775927.1"/>
    <property type="molecule type" value="Genomic_DNA"/>
</dbReference>
<evidence type="ECO:0000256" key="9">
    <source>
        <dbReference type="ARBA" id="ARBA00033102"/>
    </source>
</evidence>
<dbReference type="Gene3D" id="3.90.1170.20">
    <property type="entry name" value="Quinolinate phosphoribosyl transferase, N-terminal domain"/>
    <property type="match status" value="1"/>
</dbReference>
<dbReference type="AlphaFoldDB" id="A0A6J6VZH6"/>
<feature type="domain" description="Quinolinate phosphoribosyl transferase N-terminal" evidence="13">
    <location>
        <begin position="29"/>
        <end position="114"/>
    </location>
</feature>
<dbReference type="UniPathway" id="UPA00253">
    <property type="reaction ID" value="UER00331"/>
</dbReference>
<evidence type="ECO:0000256" key="4">
    <source>
        <dbReference type="ARBA" id="ARBA00011218"/>
    </source>
</evidence>
<evidence type="ECO:0000256" key="8">
    <source>
        <dbReference type="ARBA" id="ARBA00022679"/>
    </source>
</evidence>
<dbReference type="PANTHER" id="PTHR32179">
    <property type="entry name" value="NICOTINATE-NUCLEOTIDE PYROPHOSPHORYLASE [CARBOXYLATING]"/>
    <property type="match status" value="1"/>
</dbReference>
<evidence type="ECO:0000256" key="6">
    <source>
        <dbReference type="ARBA" id="ARBA00022642"/>
    </source>
</evidence>
<dbReference type="NCBIfam" id="TIGR00078">
    <property type="entry name" value="nadC"/>
    <property type="match status" value="1"/>
</dbReference>